<dbReference type="Gene3D" id="2.60.120.10">
    <property type="entry name" value="Jelly Rolls"/>
    <property type="match status" value="1"/>
</dbReference>
<name>A0A0J6E7Y8_9BACI</name>
<dbReference type="EMBL" id="JARRTL010000005">
    <property type="protein sequence ID" value="MEC0483445.1"/>
    <property type="molecule type" value="Genomic_DNA"/>
</dbReference>
<evidence type="ECO:0000313" key="4">
    <source>
        <dbReference type="Proteomes" id="UP000036168"/>
    </source>
</evidence>
<dbReference type="PATRIC" id="fig|1664069.3.peg.5209"/>
<reference evidence="3 5" key="3">
    <citation type="submission" date="2023-03" db="EMBL/GenBank/DDBJ databases">
        <title>Agriculturally important microbes genome sequencing.</title>
        <authorList>
            <person name="Dunlap C."/>
        </authorList>
    </citation>
    <scope>NUCLEOTIDE SEQUENCE [LARGE SCALE GENOMIC DNA]</scope>
    <source>
        <strain evidence="3 5">CBP-3203</strain>
    </source>
</reference>
<evidence type="ECO:0000313" key="5">
    <source>
        <dbReference type="Proteomes" id="UP001341297"/>
    </source>
</evidence>
<reference evidence="2" key="2">
    <citation type="submission" date="2015-10" db="EMBL/GenBank/DDBJ databases">
        <authorList>
            <person name="Gilbert D.G."/>
        </authorList>
    </citation>
    <scope>NUCLEOTIDE SEQUENCE</scope>
    <source>
        <strain evidence="2">GO-13</strain>
    </source>
</reference>
<dbReference type="EMBL" id="LECW02000078">
    <property type="protein sequence ID" value="KRT87269.1"/>
    <property type="molecule type" value="Genomic_DNA"/>
</dbReference>
<keyword evidence="5" id="KW-1185">Reference proteome</keyword>
<dbReference type="AlphaFoldDB" id="A0A0J6E7Y8"/>
<dbReference type="Proteomes" id="UP001341297">
    <property type="component" value="Unassembled WGS sequence"/>
</dbReference>
<dbReference type="OrthoDB" id="2928837at2"/>
<dbReference type="STRING" id="1664069.BGLY_2376"/>
<evidence type="ECO:0000256" key="1">
    <source>
        <dbReference type="ARBA" id="ARBA00023159"/>
    </source>
</evidence>
<dbReference type="InterPro" id="IPR018490">
    <property type="entry name" value="cNMP-bd_dom_sf"/>
</dbReference>
<protein>
    <submittedName>
        <fullName evidence="2 3">Transcriptional regulator</fullName>
    </submittedName>
</protein>
<comment type="caution">
    <text evidence="2">The sequence shown here is derived from an EMBL/GenBank/DDBJ whole genome shotgun (WGS) entry which is preliminary data.</text>
</comment>
<dbReference type="Proteomes" id="UP000036168">
    <property type="component" value="Unassembled WGS sequence"/>
</dbReference>
<keyword evidence="1" id="KW-0010">Activator</keyword>
<accession>A0A0J6E7Y8</accession>
<organism evidence="2 4">
    <name type="scientific">Bacillus glycinifermentans</name>
    <dbReference type="NCBI Taxonomy" id="1664069"/>
    <lineage>
        <taxon>Bacteria</taxon>
        <taxon>Bacillati</taxon>
        <taxon>Bacillota</taxon>
        <taxon>Bacilli</taxon>
        <taxon>Bacillales</taxon>
        <taxon>Bacillaceae</taxon>
        <taxon>Bacillus</taxon>
    </lineage>
</organism>
<dbReference type="RefSeq" id="WP_048354704.1">
    <property type="nucleotide sequence ID" value="NZ_CP023481.1"/>
</dbReference>
<sequence>MDRFDHLLFLKNLPMFLGVPLPIIKRLLKNGRVIDIGSARPCRSFLHSQSVYFVLKGEVYFADKRLPEESRIIAEWEKGDVFPIDQKGEPFLSPFISVKTAADTAVLEIPFTIFKKMMTYNHQLQMNFLKLLQQNLYFSYQLFLRYLRSAPEDAD</sequence>
<proteinExistence type="predicted"/>
<dbReference type="InterPro" id="IPR014710">
    <property type="entry name" value="RmlC-like_jellyroll"/>
</dbReference>
<dbReference type="SUPFAM" id="SSF51206">
    <property type="entry name" value="cAMP-binding domain-like"/>
    <property type="match status" value="1"/>
</dbReference>
<evidence type="ECO:0000313" key="3">
    <source>
        <dbReference type="EMBL" id="MEC0483445.1"/>
    </source>
</evidence>
<evidence type="ECO:0000313" key="2">
    <source>
        <dbReference type="EMBL" id="KRT87269.1"/>
    </source>
</evidence>
<reference evidence="2 4" key="1">
    <citation type="journal article" date="2015" name="Int. J. Syst. Evol. Microbiol.">
        <title>Bacillus glycinifermentans sp. nov., isolated from fermented soybean paste.</title>
        <authorList>
            <person name="Kim S.J."/>
            <person name="Dunlap C.A."/>
            <person name="Kwon S.W."/>
            <person name="Rooney A.P."/>
        </authorList>
    </citation>
    <scope>NUCLEOTIDE SEQUENCE [LARGE SCALE GENOMIC DNA]</scope>
    <source>
        <strain evidence="2 4">GO-13</strain>
    </source>
</reference>
<accession>A0A0J6EYF6</accession>
<gene>
    <name evidence="2" type="ORF">AB447_208510</name>
    <name evidence="3" type="ORF">P8828_01040</name>
</gene>